<dbReference type="OrthoDB" id="540004at2759"/>
<evidence type="ECO:0000259" key="1">
    <source>
        <dbReference type="Pfam" id="PF13847"/>
    </source>
</evidence>
<dbReference type="Pfam" id="PF13847">
    <property type="entry name" value="Methyltransf_31"/>
    <property type="match status" value="1"/>
</dbReference>
<dbReference type="EMBL" id="WJQU01002786">
    <property type="protein sequence ID" value="KAJ6630494.1"/>
    <property type="molecule type" value="Genomic_DNA"/>
</dbReference>
<organism evidence="2 3">
    <name type="scientific">Pseudolycoriella hygida</name>
    <dbReference type="NCBI Taxonomy" id="35572"/>
    <lineage>
        <taxon>Eukaryota</taxon>
        <taxon>Metazoa</taxon>
        <taxon>Ecdysozoa</taxon>
        <taxon>Arthropoda</taxon>
        <taxon>Hexapoda</taxon>
        <taxon>Insecta</taxon>
        <taxon>Pterygota</taxon>
        <taxon>Neoptera</taxon>
        <taxon>Endopterygota</taxon>
        <taxon>Diptera</taxon>
        <taxon>Nematocera</taxon>
        <taxon>Sciaroidea</taxon>
        <taxon>Sciaridae</taxon>
        <taxon>Pseudolycoriella</taxon>
    </lineage>
</organism>
<feature type="domain" description="Methyltransferase" evidence="1">
    <location>
        <begin position="48"/>
        <end position="157"/>
    </location>
</feature>
<dbReference type="InterPro" id="IPR025714">
    <property type="entry name" value="Methyltranfer_dom"/>
</dbReference>
<dbReference type="CDD" id="cd02440">
    <property type="entry name" value="AdoMet_MTases"/>
    <property type="match status" value="1"/>
</dbReference>
<dbReference type="SUPFAM" id="SSF53335">
    <property type="entry name" value="S-adenosyl-L-methionine-dependent methyltransferases"/>
    <property type="match status" value="1"/>
</dbReference>
<name>A0A9Q0RUT5_9DIPT</name>
<dbReference type="AlphaFoldDB" id="A0A9Q0RUT5"/>
<evidence type="ECO:0000313" key="2">
    <source>
        <dbReference type="EMBL" id="KAJ6630494.1"/>
    </source>
</evidence>
<dbReference type="InterPro" id="IPR029063">
    <property type="entry name" value="SAM-dependent_MTases_sf"/>
</dbReference>
<accession>A0A9Q0RUT5</accession>
<proteinExistence type="predicted"/>
<comment type="caution">
    <text evidence="2">The sequence shown here is derived from an EMBL/GenBank/DDBJ whole genome shotgun (WGS) entry which is preliminary data.</text>
</comment>
<gene>
    <name evidence="2" type="ORF">Bhyg_16050</name>
</gene>
<protein>
    <recommendedName>
        <fullName evidence="1">Methyltransferase domain-containing protein</fullName>
    </recommendedName>
</protein>
<reference evidence="2" key="1">
    <citation type="submission" date="2022-07" db="EMBL/GenBank/DDBJ databases">
        <authorList>
            <person name="Trinca V."/>
            <person name="Uliana J.V.C."/>
            <person name="Torres T.T."/>
            <person name="Ward R.J."/>
            <person name="Monesi N."/>
        </authorList>
    </citation>
    <scope>NUCLEOTIDE SEQUENCE</scope>
    <source>
        <strain evidence="2">HSMRA1968</strain>
        <tissue evidence="2">Whole embryos</tissue>
    </source>
</reference>
<dbReference type="Gene3D" id="3.40.50.150">
    <property type="entry name" value="Vaccinia Virus protein VP39"/>
    <property type="match status" value="1"/>
</dbReference>
<sequence length="226" mass="25797">MLLEVMCSAGLILLITAVAMKFFRSKIYNVLIVHLTSQWYREVLDLVSKNSKILDVGIGTGQALIKNKSLLVQKNIKVDGVDYDLDYVNQCRAHIQKERLQNYITVCHKSIFDYVGGPYDVIYFSASLMILPNPVTALNHVKSILRENGKIFITQTIESNRSHFMELVKPLLKYVLTIDFGSVTYEDDLMATFKEANLKVHLNKTISGTSANDKRSYRLFVLERIQ</sequence>
<keyword evidence="3" id="KW-1185">Reference proteome</keyword>
<dbReference type="Proteomes" id="UP001151699">
    <property type="component" value="Unassembled WGS sequence"/>
</dbReference>
<evidence type="ECO:0000313" key="3">
    <source>
        <dbReference type="Proteomes" id="UP001151699"/>
    </source>
</evidence>